<dbReference type="Gene3D" id="1.10.10.10">
    <property type="entry name" value="Winged helix-like DNA-binding domain superfamily/Winged helix DNA-binding domain"/>
    <property type="match status" value="1"/>
</dbReference>
<gene>
    <name evidence="1" type="ORF">SAMN02745138_01862</name>
</gene>
<proteinExistence type="predicted"/>
<evidence type="ECO:0000313" key="2">
    <source>
        <dbReference type="Proteomes" id="UP000183975"/>
    </source>
</evidence>
<dbReference type="InterPro" id="IPR036390">
    <property type="entry name" value="WH_DNA-bd_sf"/>
</dbReference>
<keyword evidence="2" id="KW-1185">Reference proteome</keyword>
<dbReference type="InterPro" id="IPR036388">
    <property type="entry name" value="WH-like_DNA-bd_sf"/>
</dbReference>
<accession>A0A1M6T5C2</accession>
<organism evidence="1 2">
    <name type="scientific">Anaerotignum lactatifermentans DSM 14214</name>
    <dbReference type="NCBI Taxonomy" id="1121323"/>
    <lineage>
        <taxon>Bacteria</taxon>
        <taxon>Bacillati</taxon>
        <taxon>Bacillota</taxon>
        <taxon>Clostridia</taxon>
        <taxon>Lachnospirales</taxon>
        <taxon>Anaerotignaceae</taxon>
        <taxon>Anaerotignum</taxon>
    </lineage>
</organism>
<dbReference type="RefSeq" id="WP_072851172.1">
    <property type="nucleotide sequence ID" value="NZ_FRAH01000031.1"/>
</dbReference>
<reference evidence="1 2" key="1">
    <citation type="submission" date="2016-11" db="EMBL/GenBank/DDBJ databases">
        <authorList>
            <person name="Jaros S."/>
            <person name="Januszkiewicz K."/>
            <person name="Wedrychowicz H."/>
        </authorList>
    </citation>
    <scope>NUCLEOTIDE SEQUENCE [LARGE SCALE GENOMIC DNA]</scope>
    <source>
        <strain evidence="1 2">DSM 14214</strain>
    </source>
</reference>
<dbReference type="Proteomes" id="UP000183975">
    <property type="component" value="Unassembled WGS sequence"/>
</dbReference>
<dbReference type="SUPFAM" id="SSF46785">
    <property type="entry name" value="Winged helix' DNA-binding domain"/>
    <property type="match status" value="1"/>
</dbReference>
<evidence type="ECO:0000313" key="1">
    <source>
        <dbReference type="EMBL" id="SHK52066.1"/>
    </source>
</evidence>
<name>A0A1M6T5C2_9FIRM</name>
<dbReference type="EMBL" id="FRAH01000031">
    <property type="protein sequence ID" value="SHK52066.1"/>
    <property type="molecule type" value="Genomic_DNA"/>
</dbReference>
<dbReference type="AlphaFoldDB" id="A0A1M6T5C2"/>
<protein>
    <submittedName>
        <fullName evidence="1">Helix-turn-helix domain-containing protein</fullName>
    </submittedName>
</protein>
<dbReference type="Pfam" id="PF13730">
    <property type="entry name" value="HTH_36"/>
    <property type="match status" value="1"/>
</dbReference>
<dbReference type="OrthoDB" id="9799748at2"/>
<sequence length="86" mass="10145">MIDKMKVYKDTEISNKAVLVYLYLCDRANKKDQSCFPSMKTIARDLNLSLSTVKRAIQELLKREYIQKENRFRENGGKTSNKYFIT</sequence>